<dbReference type="EMBL" id="CP025189">
    <property type="protein sequence ID" value="AWV21703.1"/>
    <property type="molecule type" value="Genomic_DNA"/>
</dbReference>
<organism evidence="3">
    <name type="scientific">Roseomonas mucosa</name>
    <dbReference type="NCBI Taxonomy" id="207340"/>
    <lineage>
        <taxon>Bacteria</taxon>
        <taxon>Pseudomonadati</taxon>
        <taxon>Pseudomonadota</taxon>
        <taxon>Alphaproteobacteria</taxon>
        <taxon>Acetobacterales</taxon>
        <taxon>Roseomonadaceae</taxon>
        <taxon>Roseomonas</taxon>
    </lineage>
</organism>
<feature type="region of interest" description="Disordered" evidence="1">
    <location>
        <begin position="128"/>
        <end position="148"/>
    </location>
</feature>
<gene>
    <name evidence="3" type="ORF">RADP37_05290</name>
</gene>
<reference evidence="3" key="1">
    <citation type="submission" date="2017-12" db="EMBL/GenBank/DDBJ databases">
        <authorList>
            <person name="Martens C."/>
            <person name="Dahlstrom E."/>
            <person name="Barbian K."/>
            <person name="Sykora L."/>
            <person name="Ricklefs S."/>
            <person name="Bruno D."/>
            <person name="Anzick I."/>
            <person name="Myles I."/>
            <person name="Datta S.K."/>
        </authorList>
    </citation>
    <scope>NUCLEOTIDE SEQUENCE</scope>
    <source>
        <strain evidence="3">AD2</strain>
    </source>
</reference>
<protein>
    <submittedName>
        <fullName evidence="3">Uncharacterized protein</fullName>
    </submittedName>
</protein>
<evidence type="ECO:0000313" key="3">
    <source>
        <dbReference type="EMBL" id="AWV21703.1"/>
    </source>
</evidence>
<name>A0A4Y1MW10_9PROT</name>
<keyword evidence="2" id="KW-1133">Transmembrane helix</keyword>
<dbReference type="RefSeq" id="WP_314215264.1">
    <property type="nucleotide sequence ID" value="NZ_CP025189.1"/>
</dbReference>
<evidence type="ECO:0000256" key="1">
    <source>
        <dbReference type="SAM" id="MobiDB-lite"/>
    </source>
</evidence>
<accession>A0A4Y1MW10</accession>
<proteinExistence type="predicted"/>
<keyword evidence="2" id="KW-0472">Membrane</keyword>
<dbReference type="AlphaFoldDB" id="A0A4Y1MW10"/>
<sequence>MPLSQPETESEIKNLRQRVHDLSNHTMIQGRTKQAPSPIAIIGAAGAAISLLIGCVTIGTLLFNIGGSVRELQVIQTNLSSAIARMEAAVNTGKDQRERDVARLEGMIKRLDDEQRAQANRLTRQEVLLGTQRPSPQSDETAAPAPDTLPKQIRASWLGVLRRNILGT</sequence>
<feature type="transmembrane region" description="Helical" evidence="2">
    <location>
        <begin position="39"/>
        <end position="63"/>
    </location>
</feature>
<keyword evidence="2" id="KW-0812">Transmembrane</keyword>
<evidence type="ECO:0000256" key="2">
    <source>
        <dbReference type="SAM" id="Phobius"/>
    </source>
</evidence>